<evidence type="ECO:0000313" key="5">
    <source>
        <dbReference type="EMBL" id="JAQ11215.1"/>
    </source>
</evidence>
<organism evidence="4">
    <name type="scientific">Lygus hesperus</name>
    <name type="common">Western plant bug</name>
    <dbReference type="NCBI Taxonomy" id="30085"/>
    <lineage>
        <taxon>Eukaryota</taxon>
        <taxon>Metazoa</taxon>
        <taxon>Ecdysozoa</taxon>
        <taxon>Arthropoda</taxon>
        <taxon>Hexapoda</taxon>
        <taxon>Insecta</taxon>
        <taxon>Pterygota</taxon>
        <taxon>Neoptera</taxon>
        <taxon>Paraneoptera</taxon>
        <taxon>Hemiptera</taxon>
        <taxon>Heteroptera</taxon>
        <taxon>Panheteroptera</taxon>
        <taxon>Cimicomorpha</taxon>
        <taxon>Miridae</taxon>
        <taxon>Mirini</taxon>
        <taxon>Lygus</taxon>
    </lineage>
</organism>
<evidence type="ECO:0000256" key="2">
    <source>
        <dbReference type="ARBA" id="ARBA00023002"/>
    </source>
</evidence>
<dbReference type="Gene3D" id="3.90.110.10">
    <property type="entry name" value="Lactate dehydrogenase/glycoside hydrolase, family 4, C-terminal"/>
    <property type="match status" value="1"/>
</dbReference>
<dbReference type="EMBL" id="GDHC01007414">
    <property type="protein sequence ID" value="JAQ11215.1"/>
    <property type="molecule type" value="Transcribed_RNA"/>
</dbReference>
<evidence type="ECO:0000256" key="1">
    <source>
        <dbReference type="ARBA" id="ARBA00009613"/>
    </source>
</evidence>
<reference evidence="4" key="2">
    <citation type="submission" date="2014-07" db="EMBL/GenBank/DDBJ databases">
        <authorList>
            <person name="Hull J."/>
        </authorList>
    </citation>
    <scope>NUCLEOTIDE SEQUENCE</scope>
</reference>
<dbReference type="GO" id="GO:0016616">
    <property type="term" value="F:oxidoreductase activity, acting on the CH-OH group of donors, NAD or NADP as acceptor"/>
    <property type="evidence" value="ECO:0007669"/>
    <property type="project" value="InterPro"/>
</dbReference>
<dbReference type="GO" id="GO:0016615">
    <property type="term" value="F:malate dehydrogenase activity"/>
    <property type="evidence" value="ECO:0007669"/>
    <property type="project" value="InterPro"/>
</dbReference>
<gene>
    <name evidence="4" type="primary">MDH</name>
    <name evidence="4" type="ORF">CM83_99332</name>
    <name evidence="5" type="ORF">g.93735</name>
</gene>
<dbReference type="InterPro" id="IPR015955">
    <property type="entry name" value="Lactate_DH/Glyco_Ohase_4_C"/>
</dbReference>
<dbReference type="FunFam" id="3.90.110.10:FF:000002">
    <property type="entry name" value="Malate dehydrogenase"/>
    <property type="match status" value="1"/>
</dbReference>
<evidence type="ECO:0000259" key="3">
    <source>
        <dbReference type="Pfam" id="PF02866"/>
    </source>
</evidence>
<protein>
    <submittedName>
        <fullName evidence="4">Malate dehydrogenase, cytoplasmic</fullName>
    </submittedName>
</protein>
<dbReference type="InterPro" id="IPR010945">
    <property type="entry name" value="Malate_DH_type2"/>
</dbReference>
<comment type="similarity">
    <text evidence="1">Belongs to the LDH/MDH superfamily. MDH type 2 family.</text>
</comment>
<keyword evidence="2" id="KW-0560">Oxidoreductase</keyword>
<proteinExistence type="inferred from homology"/>
<dbReference type="GO" id="GO:0006108">
    <property type="term" value="P:malate metabolic process"/>
    <property type="evidence" value="ECO:0007669"/>
    <property type="project" value="InterPro"/>
</dbReference>
<name>A0A0A9Z2B4_LYGHE</name>
<accession>A0A0A9Z2B4</accession>
<reference evidence="4" key="1">
    <citation type="journal article" date="2014" name="PLoS ONE">
        <title>Transcriptome-Based Identification of ABC Transporters in the Western Tarnished Plant Bug Lygus hesperus.</title>
        <authorList>
            <person name="Hull J.J."/>
            <person name="Chaney K."/>
            <person name="Geib S.M."/>
            <person name="Fabrick J.A."/>
            <person name="Brent C.S."/>
            <person name="Walsh D."/>
            <person name="Lavine L.C."/>
        </authorList>
    </citation>
    <scope>NUCLEOTIDE SEQUENCE</scope>
</reference>
<dbReference type="PANTHER" id="PTHR23382">
    <property type="entry name" value="MALATE DEHYDROGENASE"/>
    <property type="match status" value="1"/>
</dbReference>
<dbReference type="InterPro" id="IPR022383">
    <property type="entry name" value="Lactate/malate_DH_C"/>
</dbReference>
<sequence length="209" mass="22476">MAAPDCHILVVGNPANTNALVLLKSSKGKLRPDQVTAMSRLDFNRLQAQIAVRANVPINSVQNPVVWGNHSSTMVPDVNTATVNGKPARKVVNDDAFLDGPLIPLIQKRGAEVIALRGLSSAMSAAKAAVDHMHDWVQGTPEGSFVCMSVYSTGNTYGVADDLIYSFPCTCKNGKWTIVKDLTISPEVKSLMEITQKELVEEKEAAGFV</sequence>
<evidence type="ECO:0000313" key="4">
    <source>
        <dbReference type="EMBL" id="JAG37483.1"/>
    </source>
</evidence>
<feature type="domain" description="Lactate/malate dehydrogenase C-terminal" evidence="3">
    <location>
        <begin position="40"/>
        <end position="205"/>
    </location>
</feature>
<dbReference type="SUPFAM" id="SSF56327">
    <property type="entry name" value="LDH C-terminal domain-like"/>
    <property type="match status" value="1"/>
</dbReference>
<dbReference type="EMBL" id="GBHO01006121">
    <property type="protein sequence ID" value="JAG37483.1"/>
    <property type="molecule type" value="Transcribed_RNA"/>
</dbReference>
<dbReference type="Pfam" id="PF02866">
    <property type="entry name" value="Ldh_1_C"/>
    <property type="match status" value="1"/>
</dbReference>
<dbReference type="AlphaFoldDB" id="A0A0A9Z2B4"/>
<reference evidence="5" key="3">
    <citation type="journal article" date="2016" name="Gigascience">
        <title>De novo construction of an expanded transcriptome assembly for the western tarnished plant bug, Lygus hesperus.</title>
        <authorList>
            <person name="Tassone E.E."/>
            <person name="Geib S.M."/>
            <person name="Hall B."/>
            <person name="Fabrick J.A."/>
            <person name="Brent C.S."/>
            <person name="Hull J.J."/>
        </authorList>
    </citation>
    <scope>NUCLEOTIDE SEQUENCE</scope>
</reference>